<evidence type="ECO:0000313" key="3">
    <source>
        <dbReference type="Proteomes" id="UP000639051"/>
    </source>
</evidence>
<name>A0ABS1JXB1_9MICC</name>
<dbReference type="Gene3D" id="3.90.1200.10">
    <property type="match status" value="1"/>
</dbReference>
<evidence type="ECO:0000313" key="2">
    <source>
        <dbReference type="EMBL" id="MBL0703964.1"/>
    </source>
</evidence>
<sequence>MASPVSNASPLSPAQRALVDAWFGEWELLGDHSWGLQGIHVLRIATAQGPVAVKASGTSHHIVREARAHRQMTAPLLALDPPRAARLLHADTRAGVLAATWLPGRLVEGGPHERSPEAFRQAGELLARLHVPKNLTSSYDPAALNKVGDFLSRAAGLAPAAHLRAAERLAASHRTAPRWLYATHGDFQPRNWIEDGDWGAGSGLVSLIDWGRAGYRPWVTDLVRLEHQCFHPGHGRSAHDAAQLRAAFYAGYGRDPAQEPDSWRLDTLLQSLGTMVWAHEVGDAPFEEEGRLMLARAVDWFG</sequence>
<dbReference type="InterPro" id="IPR011009">
    <property type="entry name" value="Kinase-like_dom_sf"/>
</dbReference>
<proteinExistence type="predicted"/>
<evidence type="ECO:0000259" key="1">
    <source>
        <dbReference type="Pfam" id="PF01636"/>
    </source>
</evidence>
<gene>
    <name evidence="2" type="ORF">JJE72_00405</name>
</gene>
<comment type="caution">
    <text evidence="2">The sequence shown here is derived from an EMBL/GenBank/DDBJ whole genome shotgun (WGS) entry which is preliminary data.</text>
</comment>
<dbReference type="Pfam" id="PF01636">
    <property type="entry name" value="APH"/>
    <property type="match status" value="1"/>
</dbReference>
<keyword evidence="3" id="KW-1185">Reference proteome</keyword>
<accession>A0ABS1JXB1</accession>
<feature type="domain" description="Aminoglycoside phosphotransferase" evidence="1">
    <location>
        <begin position="62"/>
        <end position="255"/>
    </location>
</feature>
<organism evidence="2 3">
    <name type="scientific">Sinomonas cellulolyticus</name>
    <dbReference type="NCBI Taxonomy" id="2801916"/>
    <lineage>
        <taxon>Bacteria</taxon>
        <taxon>Bacillati</taxon>
        <taxon>Actinomycetota</taxon>
        <taxon>Actinomycetes</taxon>
        <taxon>Micrococcales</taxon>
        <taxon>Micrococcaceae</taxon>
        <taxon>Sinomonas</taxon>
    </lineage>
</organism>
<dbReference type="InterPro" id="IPR002575">
    <property type="entry name" value="Aminoglycoside_PTrfase"/>
</dbReference>
<dbReference type="RefSeq" id="WP_189694895.1">
    <property type="nucleotide sequence ID" value="NZ_BNCM01000014.1"/>
</dbReference>
<protein>
    <submittedName>
        <fullName evidence="2">Phosphotransferase</fullName>
    </submittedName>
</protein>
<dbReference type="SUPFAM" id="SSF56112">
    <property type="entry name" value="Protein kinase-like (PK-like)"/>
    <property type="match status" value="1"/>
</dbReference>
<reference evidence="2 3" key="1">
    <citation type="submission" date="2021-01" db="EMBL/GenBank/DDBJ databases">
        <title>Genome public.</title>
        <authorList>
            <person name="Liu C."/>
            <person name="Sun Q."/>
        </authorList>
    </citation>
    <scope>NUCLEOTIDE SEQUENCE [LARGE SCALE GENOMIC DNA]</scope>
    <source>
        <strain evidence="2 3">JC656</strain>
    </source>
</reference>
<dbReference type="EMBL" id="JAERRC010000001">
    <property type="protein sequence ID" value="MBL0703964.1"/>
    <property type="molecule type" value="Genomic_DNA"/>
</dbReference>
<dbReference type="Proteomes" id="UP000639051">
    <property type="component" value="Unassembled WGS sequence"/>
</dbReference>